<dbReference type="AlphaFoldDB" id="A0A831LS31"/>
<dbReference type="InterPro" id="IPR050312">
    <property type="entry name" value="IolE/XylAMocC-like"/>
</dbReference>
<dbReference type="Proteomes" id="UP000886047">
    <property type="component" value="Unassembled WGS sequence"/>
</dbReference>
<dbReference type="SUPFAM" id="SSF51658">
    <property type="entry name" value="Xylose isomerase-like"/>
    <property type="match status" value="1"/>
</dbReference>
<dbReference type="Pfam" id="PF01261">
    <property type="entry name" value="AP_endonuc_2"/>
    <property type="match status" value="1"/>
</dbReference>
<dbReference type="GO" id="GO:0016853">
    <property type="term" value="F:isomerase activity"/>
    <property type="evidence" value="ECO:0007669"/>
    <property type="project" value="UniProtKB-KW"/>
</dbReference>
<dbReference type="EMBL" id="DSDK01000095">
    <property type="protein sequence ID" value="HDR50305.1"/>
    <property type="molecule type" value="Genomic_DNA"/>
</dbReference>
<dbReference type="InterPro" id="IPR006311">
    <property type="entry name" value="TAT_signal"/>
</dbReference>
<dbReference type="PANTHER" id="PTHR12110">
    <property type="entry name" value="HYDROXYPYRUVATE ISOMERASE"/>
    <property type="match status" value="1"/>
</dbReference>
<feature type="chain" id="PRO_5033040632" evidence="1">
    <location>
        <begin position="22"/>
        <end position="307"/>
    </location>
</feature>
<dbReference type="PROSITE" id="PS51318">
    <property type="entry name" value="TAT"/>
    <property type="match status" value="1"/>
</dbReference>
<feature type="domain" description="Xylose isomerase-like TIM barrel" evidence="2">
    <location>
        <begin position="69"/>
        <end position="287"/>
    </location>
</feature>
<dbReference type="Gene3D" id="3.20.20.150">
    <property type="entry name" value="Divalent-metal-dependent TIM barrel enzymes"/>
    <property type="match status" value="1"/>
</dbReference>
<protein>
    <submittedName>
        <fullName evidence="3">Sugar phosphate isomerase/epimerase</fullName>
    </submittedName>
</protein>
<evidence type="ECO:0000259" key="2">
    <source>
        <dbReference type="Pfam" id="PF01261"/>
    </source>
</evidence>
<reference evidence="3" key="1">
    <citation type="journal article" date="2020" name="mSystems">
        <title>Genome- and Community-Level Interaction Insights into Carbon Utilization and Element Cycling Functions of Hydrothermarchaeota in Hydrothermal Sediment.</title>
        <authorList>
            <person name="Zhou Z."/>
            <person name="Liu Y."/>
            <person name="Xu W."/>
            <person name="Pan J."/>
            <person name="Luo Z.H."/>
            <person name="Li M."/>
        </authorList>
    </citation>
    <scope>NUCLEOTIDE SEQUENCE [LARGE SCALE GENOMIC DNA]</scope>
    <source>
        <strain evidence="3">SpSt-1217</strain>
    </source>
</reference>
<feature type="signal peptide" evidence="1">
    <location>
        <begin position="1"/>
        <end position="21"/>
    </location>
</feature>
<evidence type="ECO:0000256" key="1">
    <source>
        <dbReference type="SAM" id="SignalP"/>
    </source>
</evidence>
<gene>
    <name evidence="3" type="ORF">ENN90_01605</name>
</gene>
<accession>A0A831LS31</accession>
<keyword evidence="3" id="KW-0413">Isomerase</keyword>
<proteinExistence type="predicted"/>
<comment type="caution">
    <text evidence="3">The sequence shown here is derived from an EMBL/GenBank/DDBJ whole genome shotgun (WGS) entry which is preliminary data.</text>
</comment>
<organism evidence="3">
    <name type="scientific">Mariniphaga anaerophila</name>
    <dbReference type="NCBI Taxonomy" id="1484053"/>
    <lineage>
        <taxon>Bacteria</taxon>
        <taxon>Pseudomonadati</taxon>
        <taxon>Bacteroidota</taxon>
        <taxon>Bacteroidia</taxon>
        <taxon>Marinilabiliales</taxon>
        <taxon>Prolixibacteraceae</taxon>
        <taxon>Mariniphaga</taxon>
    </lineage>
</organism>
<name>A0A831LS31_9BACT</name>
<sequence length="307" mass="34984">MKNPKSRRSFLKALAVVPALPATGFPWHFSAIEEKTGTEKFSHKFKLSLNVYSFNNPLREGKIDLFDVLDFCAEYNFDAIDPTGYYFPGYPEPPSDEYINEFKRKAFLFGLDISGTGVRNDFANPDEKSRKADIQMIEQWLVASAKLGVPAIRLFPGHNEHEGFSRNEVFEWMAADFKTCCKLGEKYGVIIAVQNHNGFLKTADDVNRLFEMVDSEWLGLNLDIGSYRQHDPYEEIQKNIDKAVTWQIKENVWIDGKETPTDFVTLFKIIKDAGYRGYLPLETLGAGDPFEKVPTLLKKVKSALSQI</sequence>
<dbReference type="InterPro" id="IPR036237">
    <property type="entry name" value="Xyl_isomerase-like_sf"/>
</dbReference>
<keyword evidence="1" id="KW-0732">Signal</keyword>
<evidence type="ECO:0000313" key="3">
    <source>
        <dbReference type="EMBL" id="HDR50305.1"/>
    </source>
</evidence>
<dbReference type="InterPro" id="IPR013022">
    <property type="entry name" value="Xyl_isomerase-like_TIM-brl"/>
</dbReference>
<dbReference type="PANTHER" id="PTHR12110:SF53">
    <property type="entry name" value="BLR5974 PROTEIN"/>
    <property type="match status" value="1"/>
</dbReference>